<feature type="transmembrane region" description="Helical" evidence="12">
    <location>
        <begin position="1489"/>
        <end position="1509"/>
    </location>
</feature>
<feature type="transmembrane region" description="Helical" evidence="12">
    <location>
        <begin position="673"/>
        <end position="689"/>
    </location>
</feature>
<evidence type="ECO:0000256" key="4">
    <source>
        <dbReference type="ARBA" id="ARBA00022475"/>
    </source>
</evidence>
<dbReference type="Proteomes" id="UP000276133">
    <property type="component" value="Unassembled WGS sequence"/>
</dbReference>
<name>A0A3M7R897_BRAPC</name>
<evidence type="ECO:0000256" key="11">
    <source>
        <dbReference type="SAM" id="MobiDB-lite"/>
    </source>
</evidence>
<comment type="caution">
    <text evidence="18">The sequence shown here is derived from an EMBL/GenBank/DDBJ whole genome shotgun (WGS) entry which is preliminary data.</text>
</comment>
<keyword evidence="4" id="KW-1003">Cell membrane</keyword>
<dbReference type="PANTHER" id="PTHR47049">
    <property type="entry name" value="PIEZO-TYPE MECHANOSENSITIVE ION CHANNEL HOMOLOG"/>
    <property type="match status" value="1"/>
</dbReference>
<keyword evidence="8 12" id="KW-0472">Membrane</keyword>
<proteinExistence type="inferred from homology"/>
<feature type="transmembrane region" description="Helical" evidence="12">
    <location>
        <begin position="1306"/>
        <end position="1326"/>
    </location>
</feature>
<feature type="transmembrane region" description="Helical" evidence="12">
    <location>
        <begin position="696"/>
        <end position="722"/>
    </location>
</feature>
<feature type="domain" description="Piezo TM1-24" evidence="16">
    <location>
        <begin position="69"/>
        <end position="396"/>
    </location>
</feature>
<evidence type="ECO:0000256" key="3">
    <source>
        <dbReference type="ARBA" id="ARBA00022448"/>
    </source>
</evidence>
<keyword evidence="19" id="KW-1185">Reference proteome</keyword>
<feature type="transmembrane region" description="Helical" evidence="12">
    <location>
        <begin position="521"/>
        <end position="540"/>
    </location>
</feature>
<feature type="transmembrane region" description="Helical" evidence="12">
    <location>
        <begin position="1660"/>
        <end position="1683"/>
    </location>
</feature>
<feature type="transmembrane region" description="Helical" evidence="12">
    <location>
        <begin position="492"/>
        <end position="509"/>
    </location>
</feature>
<dbReference type="Pfam" id="PF24874">
    <property type="entry name" value="Piezo_THU9_anchor"/>
    <property type="match status" value="1"/>
</dbReference>
<keyword evidence="3" id="KW-0813">Transport</keyword>
<comment type="subcellular location">
    <subcellularLocation>
        <location evidence="1">Cell membrane</location>
        <topology evidence="1">Multi-pass membrane protein</topology>
    </subcellularLocation>
</comment>
<feature type="domain" description="Piezo TM25-28" evidence="14">
    <location>
        <begin position="809"/>
        <end position="1118"/>
    </location>
</feature>
<dbReference type="STRING" id="10195.A0A3M7R897"/>
<feature type="transmembrane region" description="Helical" evidence="12">
    <location>
        <begin position="884"/>
        <end position="908"/>
    </location>
</feature>
<dbReference type="OrthoDB" id="303066at2759"/>
<evidence type="ECO:0000256" key="10">
    <source>
        <dbReference type="SAM" id="Coils"/>
    </source>
</evidence>
<feature type="region of interest" description="Disordered" evidence="11">
    <location>
        <begin position="2080"/>
        <end position="2106"/>
    </location>
</feature>
<keyword evidence="5 12" id="KW-0812">Transmembrane</keyword>
<accession>A0A3M7R897</accession>
<feature type="transmembrane region" description="Helical" evidence="12">
    <location>
        <begin position="1214"/>
        <end position="1236"/>
    </location>
</feature>
<keyword evidence="7" id="KW-0406">Ion transport</keyword>
<dbReference type="InterPro" id="IPR056769">
    <property type="entry name" value="Piezo_TM1-24"/>
</dbReference>
<evidence type="ECO:0000259" key="16">
    <source>
        <dbReference type="Pfam" id="PF24871"/>
    </source>
</evidence>
<organism evidence="18 19">
    <name type="scientific">Brachionus plicatilis</name>
    <name type="common">Marine rotifer</name>
    <name type="synonym">Brachionus muelleri</name>
    <dbReference type="NCBI Taxonomy" id="10195"/>
    <lineage>
        <taxon>Eukaryota</taxon>
        <taxon>Metazoa</taxon>
        <taxon>Spiralia</taxon>
        <taxon>Gnathifera</taxon>
        <taxon>Rotifera</taxon>
        <taxon>Eurotatoria</taxon>
        <taxon>Monogononta</taxon>
        <taxon>Pseudotrocha</taxon>
        <taxon>Ploima</taxon>
        <taxon>Brachionidae</taxon>
        <taxon>Brachionus</taxon>
    </lineage>
</organism>
<dbReference type="Pfam" id="PF23188">
    <property type="entry name" value="THU_Piezo1"/>
    <property type="match status" value="1"/>
</dbReference>
<feature type="transmembrane region" description="Helical" evidence="12">
    <location>
        <begin position="650"/>
        <end position="667"/>
    </location>
</feature>
<dbReference type="PANTHER" id="PTHR47049:SF2">
    <property type="entry name" value="PIEZO-TYPE MECHANOSENSITIVE ION CHANNEL HOMOLOG"/>
    <property type="match status" value="1"/>
</dbReference>
<feature type="transmembrane region" description="Helical" evidence="12">
    <location>
        <begin position="96"/>
        <end position="114"/>
    </location>
</feature>
<feature type="domain" description="Piezo THU9 and anchor" evidence="17">
    <location>
        <begin position="1439"/>
        <end position="1682"/>
    </location>
</feature>
<feature type="transmembrane region" description="Helical" evidence="12">
    <location>
        <begin position="1242"/>
        <end position="1261"/>
    </location>
</feature>
<feature type="transmembrane region" description="Helical" evidence="12">
    <location>
        <begin position="1584"/>
        <end position="1603"/>
    </location>
</feature>
<dbReference type="EMBL" id="REGN01004039">
    <property type="protein sequence ID" value="RNA19458.1"/>
    <property type="molecule type" value="Genomic_DNA"/>
</dbReference>
<feature type="transmembrane region" description="Helical" evidence="12">
    <location>
        <begin position="1268"/>
        <end position="1286"/>
    </location>
</feature>
<feature type="domain" description="Piezo non-specific cation channel cap" evidence="13">
    <location>
        <begin position="2004"/>
        <end position="2083"/>
    </location>
</feature>
<dbReference type="InterPro" id="IPR056770">
    <property type="entry name" value="Piezo_THU9_anchor"/>
</dbReference>
<evidence type="ECO:0000256" key="1">
    <source>
        <dbReference type="ARBA" id="ARBA00004651"/>
    </source>
</evidence>
<evidence type="ECO:0000256" key="6">
    <source>
        <dbReference type="ARBA" id="ARBA00022989"/>
    </source>
</evidence>
<evidence type="ECO:0000256" key="9">
    <source>
        <dbReference type="ARBA" id="ARBA00023303"/>
    </source>
</evidence>
<keyword evidence="6 12" id="KW-1133">Transmembrane helix</keyword>
<evidence type="ECO:0000259" key="15">
    <source>
        <dbReference type="Pfam" id="PF23188"/>
    </source>
</evidence>
<reference evidence="18 19" key="1">
    <citation type="journal article" date="2018" name="Sci. Rep.">
        <title>Genomic signatures of local adaptation to the degree of environmental predictability in rotifers.</title>
        <authorList>
            <person name="Franch-Gras L."/>
            <person name="Hahn C."/>
            <person name="Garcia-Roger E.M."/>
            <person name="Carmona M.J."/>
            <person name="Serra M."/>
            <person name="Gomez A."/>
        </authorList>
    </citation>
    <scope>NUCLEOTIDE SEQUENCE [LARGE SCALE GENOMIC DNA]</scope>
    <source>
        <strain evidence="18">HYR1</strain>
    </source>
</reference>
<gene>
    <name evidence="18" type="ORF">BpHYR1_016501</name>
</gene>
<dbReference type="GO" id="GO:0008381">
    <property type="term" value="F:mechanosensitive monoatomic ion channel activity"/>
    <property type="evidence" value="ECO:0007669"/>
    <property type="project" value="InterPro"/>
</dbReference>
<sequence length="2106" mass="246606">MKKKFKSNSKIGVYVEETINSDQINDQNSSLIDLDDKKLIDSEKKLFVADGTESGIQTANLRLKKFSITTHSVNSNSDVSSNTRRRRDNHKKRRQTAIIFDYTRAYFISVFKFFNKQSYLLSLVSMMAWSILYHSILTLVLLLWACLIWTLPKTRQWCLRSSPLIVAYSISLLILEFIYSLRLNSGELPEFKEIGLEKHETPIIHLAVKAGLTLFFWLTLHQFIAERNEATILNIPTQETNTSQLPFLDQNFQAEIVEWIQSIFAKYWIFLSSLMLLLMSCQNEVVAYRIGYMGLFLYFITTFQLLNTFWRMSLYIFNFIVIIYSMIVLVLIYIFQFDEVPVYFKRVLNIDDEILSSIGFEKFDKTDQLVVRLLTPTTFLIVNIIQNHYFHDSWMKLTNSKRFTNQLFEAVEPTSSINNKDLIVSNLQTNLSDEENKLQRKKENFLSFLKRNINKVNKWYSIVSVYLWRLAEIHVYKALICLIGIYCIKNVSLLNLILFLALLLSILTTHCNQYDKKINSIFSGIVQIWISVLTISSMFFQLKFVHSPMVTNCTFTNRSDSSIDPFLLKPQDNLKYIGIEKADNIQDNLKYYICIFLLLTFQKIVKLKQKHYRLKNNMPQPIYSILFDHITWLDMDKDLFQFSKYMANYFFYRFGLEICLFMTSIAIITRMDVYALVYGIWLGIFLNLRRKAIRRIWIYYFVFLILLLPIQYAGCLGLPSVLCYEYPWSQWNRNQPNNIINKARIWLFLPDYSSPPSATKMIADFFQIFFVWLQLNAFNLEMDRHAKISTIMIETLGGKNNELVYEKKDLLQVNPFHDFISKTRNYLDRLKYAIYMYSYWLVLAIVFLSGTSRISILCMGYVILSFIFLWMGQTFLMRPLNKLLKFWNVLVSYCFLVIFIKAVLQIVICIFSSKVSSICLLIDIFGINCKAFPSDQFPETKCLTNDDSGDVGLVWDIVCFLVLLLQRRLYMSNMFEHVVNEYRAQAILAARGAEIFKKIIRHKVKREKDKEDKILEKLKANVERIREHQTDKVAKNPKDHYEAVRSGDYYMFDEELDADECADLNSQTSKSKDLDEEFFSSSDSSSNFSKEMKQAIFPTTIILDEKESENEKDTEPKKSWLTVENRHFLTIKYYFEKYFLIAFGVLIFYLNKQSKDFRLVSHMLAKEKLKLKFNPNSQEPSMQSIDGYLTDQDIQQALKELNQHMNSQSRIDKFLSSIFYFALSQSEFICYFFMILNHLKSASLLSVPLPISIFLWAMLCLPRPTKTFWITSITYIEAIVVIKYLFQFDFFSQDKESLKKLLQVLGIAKINNFAVFDLFCLLVIFLHRTILKRLGLWKDYSSDEDDDEMITIKNKEINAESNLDEETNESLQIEPSEVVDEPELIEEENANDYDDAENTDEGGLKRLKNKAEQISKEKTTNPFLKFYRDIQSKHYAVVVDCYAKTFLCEFINCIITIFTYQYFGESAYLAAEDSSNSVVSSIKDNKVPYSFLVMFLIQFILMIVDRALYLRKNRVGKFLFQLALVLFVHIWVFFVLPYITKLPFTANRPVQIWYLVKCIYFGYSSRQIRCGYPTRILGNFLTKSYSYVNLVLFKGFLLVPFLLELRSLMDWMFTDTSLSLSDWLQMEDIYANIFVLKCFRYNENKYPTPRGTKRKATIKYGFGGLLLTIIILIIWFPLLLFSVSKDFNESIPPQTCKVDLQIAGFLQIYSMSSQQRLAQKFSLNDFNSLKNIDSGSYSFLKDYTPDDVFCIAIPGNSTSIWQISPPSFENLKEQLIEPDPVELNFFYSLTRVSTGLKNEQISEVVSASKQSKLYNETKMELFKMLNNENSARSVKLESVYPRFVHARTKGNIVEIDSMKNSEKLKYYVDIQIKLRNQSNNLWWDALEIPTKNYTPPCSKSGYLSIVVVSDQVSPSSISFITEQGIVGLYSTFIILIAQLVRDALVGSSTKIIYQELPNVDKLIQLLNDILLVRSLVLLDLEDELYEKLIYIYRDPAFMIHITKIIGIYITFVLALSRFIRIMVVNSSMKIIFEQLPNVDRILKLVRSVYMVRENKQFLLEEELYAKIIFLYRSPETMIKYTRPPKNPQNRLRSDQETIDNDDKKNQ</sequence>
<feature type="transmembrane region" description="Helical" evidence="12">
    <location>
        <begin position="126"/>
        <end position="151"/>
    </location>
</feature>
<evidence type="ECO:0000259" key="13">
    <source>
        <dbReference type="Pfam" id="PF12166"/>
    </source>
</evidence>
<feature type="transmembrane region" description="Helical" evidence="12">
    <location>
        <begin position="1133"/>
        <end position="1150"/>
    </location>
</feature>
<evidence type="ECO:0000313" key="18">
    <source>
        <dbReference type="EMBL" id="RNA19458.1"/>
    </source>
</evidence>
<evidence type="ECO:0000256" key="5">
    <source>
        <dbReference type="ARBA" id="ARBA00022692"/>
    </source>
</evidence>
<evidence type="ECO:0000256" key="8">
    <source>
        <dbReference type="ARBA" id="ARBA00023136"/>
    </source>
</evidence>
<dbReference type="InterPro" id="IPR031334">
    <property type="entry name" value="Piezo_cap_dom"/>
</dbReference>
<dbReference type="InterPro" id="IPR031805">
    <property type="entry name" value="Piezo_TM25-28"/>
</dbReference>
<feature type="transmembrane region" description="Helical" evidence="12">
    <location>
        <begin position="286"/>
        <end position="306"/>
    </location>
</feature>
<feature type="compositionally biased region" description="Basic and acidic residues" evidence="11">
    <location>
        <begin position="2091"/>
        <end position="2106"/>
    </location>
</feature>
<dbReference type="Pfam" id="PF15917">
    <property type="entry name" value="Piezo_TM25-28"/>
    <property type="match status" value="1"/>
</dbReference>
<evidence type="ECO:0000259" key="14">
    <source>
        <dbReference type="Pfam" id="PF15917"/>
    </source>
</evidence>
<feature type="transmembrane region" description="Helical" evidence="12">
    <location>
        <begin position="1997"/>
        <end position="2019"/>
    </location>
</feature>
<feature type="domain" description="Piezo transmembrane helical unit" evidence="15">
    <location>
        <begin position="1224"/>
        <end position="1338"/>
    </location>
</feature>
<evidence type="ECO:0000256" key="7">
    <source>
        <dbReference type="ARBA" id="ARBA00023065"/>
    </source>
</evidence>
<feature type="domain" description="Piezo non-specific cation channel cap" evidence="13">
    <location>
        <begin position="1721"/>
        <end position="2003"/>
    </location>
</feature>
<dbReference type="Pfam" id="PF24871">
    <property type="entry name" value="Piezo_TM1-24"/>
    <property type="match status" value="1"/>
</dbReference>
<dbReference type="Pfam" id="PF12166">
    <property type="entry name" value="Piezo_cap"/>
    <property type="match status" value="2"/>
</dbReference>
<feature type="transmembrane region" description="Helical" evidence="12">
    <location>
        <begin position="163"/>
        <end position="181"/>
    </location>
</feature>
<feature type="transmembrane region" description="Helical" evidence="12">
    <location>
        <begin position="1441"/>
        <end position="1463"/>
    </location>
</feature>
<feature type="transmembrane region" description="Helical" evidence="12">
    <location>
        <begin position="1518"/>
        <end position="1539"/>
    </location>
</feature>
<evidence type="ECO:0000256" key="2">
    <source>
        <dbReference type="ARBA" id="ARBA00007821"/>
    </source>
</evidence>
<evidence type="ECO:0000259" key="17">
    <source>
        <dbReference type="Pfam" id="PF24874"/>
    </source>
</evidence>
<protein>
    <submittedName>
        <fullName evidence="18">Piezo-type mechanosensitive ion channel component 1-like</fullName>
    </submittedName>
</protein>
<feature type="transmembrane region" description="Helical" evidence="12">
    <location>
        <begin position="832"/>
        <end position="848"/>
    </location>
</feature>
<feature type="coiled-coil region" evidence="10">
    <location>
        <begin position="1001"/>
        <end position="1028"/>
    </location>
</feature>
<feature type="transmembrane region" description="Helical" evidence="12">
    <location>
        <begin position="761"/>
        <end position="780"/>
    </location>
</feature>
<keyword evidence="10" id="KW-0175">Coiled coil</keyword>
<dbReference type="InterPro" id="IPR027272">
    <property type="entry name" value="Piezo"/>
</dbReference>
<feature type="transmembrane region" description="Helical" evidence="12">
    <location>
        <begin position="854"/>
        <end position="872"/>
    </location>
</feature>
<comment type="similarity">
    <text evidence="2">Belongs to the PIEZO (TC 1.A.75) family.</text>
</comment>
<evidence type="ECO:0000256" key="12">
    <source>
        <dbReference type="SAM" id="Phobius"/>
    </source>
</evidence>
<feature type="transmembrane region" description="Helical" evidence="12">
    <location>
        <begin position="312"/>
        <end position="335"/>
    </location>
</feature>
<dbReference type="GO" id="GO:0005886">
    <property type="term" value="C:plasma membrane"/>
    <property type="evidence" value="ECO:0007669"/>
    <property type="project" value="UniProtKB-SubCell"/>
</dbReference>
<evidence type="ECO:0000313" key="19">
    <source>
        <dbReference type="Proteomes" id="UP000276133"/>
    </source>
</evidence>
<feature type="transmembrane region" description="Helical" evidence="12">
    <location>
        <begin position="259"/>
        <end position="279"/>
    </location>
</feature>
<keyword evidence="9" id="KW-0407">Ion channel</keyword>
<dbReference type="InterPro" id="IPR056768">
    <property type="entry name" value="THU_Piezo"/>
</dbReference>